<keyword evidence="2" id="KW-1185">Reference proteome</keyword>
<accession>A0A0N4VGM2</accession>
<reference evidence="1 2" key="2">
    <citation type="submission" date="2018-10" db="EMBL/GenBank/DDBJ databases">
        <authorList>
            <consortium name="Pathogen Informatics"/>
        </authorList>
    </citation>
    <scope>NUCLEOTIDE SEQUENCE [LARGE SCALE GENOMIC DNA]</scope>
</reference>
<dbReference type="Proteomes" id="UP000274131">
    <property type="component" value="Unassembled WGS sequence"/>
</dbReference>
<evidence type="ECO:0000313" key="2">
    <source>
        <dbReference type="Proteomes" id="UP000274131"/>
    </source>
</evidence>
<reference evidence="3" key="1">
    <citation type="submission" date="2017-02" db="UniProtKB">
        <authorList>
            <consortium name="WormBaseParasite"/>
        </authorList>
    </citation>
    <scope>IDENTIFICATION</scope>
</reference>
<evidence type="ECO:0000313" key="3">
    <source>
        <dbReference type="WBParaSite" id="EVEC_0000994401-mRNA-1"/>
    </source>
</evidence>
<proteinExistence type="predicted"/>
<dbReference type="WBParaSite" id="EVEC_0000994401-mRNA-1">
    <property type="protein sequence ID" value="EVEC_0000994401-mRNA-1"/>
    <property type="gene ID" value="EVEC_0000994401"/>
</dbReference>
<dbReference type="OrthoDB" id="5912342at2759"/>
<dbReference type="AlphaFoldDB" id="A0A0N4VGM2"/>
<organism evidence="3">
    <name type="scientific">Enterobius vermicularis</name>
    <name type="common">Human pinworm</name>
    <dbReference type="NCBI Taxonomy" id="51028"/>
    <lineage>
        <taxon>Eukaryota</taxon>
        <taxon>Metazoa</taxon>
        <taxon>Ecdysozoa</taxon>
        <taxon>Nematoda</taxon>
        <taxon>Chromadorea</taxon>
        <taxon>Rhabditida</taxon>
        <taxon>Spirurina</taxon>
        <taxon>Oxyuridomorpha</taxon>
        <taxon>Oxyuroidea</taxon>
        <taxon>Oxyuridae</taxon>
        <taxon>Enterobius</taxon>
    </lineage>
</organism>
<gene>
    <name evidence="1" type="ORF">EVEC_LOCUS9318</name>
</gene>
<sequence>MSASESDSAAPSDSCDPGIRSVAISVSRDYGTKVDLIFRLHGLRKKRGFLTTLVNTFKKPTEPSKLCANAKFTSFSLTASSLQFSVDVRRERRKKGKKNALRDQVDTYSCHIKKFPSNINPDSAEFEIMEPASGDCFVMISVMKTSNQTVNWKEYQDLNGTIDVSES</sequence>
<protein>
    <submittedName>
        <fullName evidence="3">Chromobox-like protein 2</fullName>
    </submittedName>
</protein>
<name>A0A0N4VGM2_ENTVE</name>
<dbReference type="EMBL" id="UXUI01009960">
    <property type="protein sequence ID" value="VDD94567.1"/>
    <property type="molecule type" value="Genomic_DNA"/>
</dbReference>
<evidence type="ECO:0000313" key="1">
    <source>
        <dbReference type="EMBL" id="VDD94567.1"/>
    </source>
</evidence>
<dbReference type="STRING" id="51028.A0A0N4VGM2"/>